<keyword evidence="2" id="KW-0808">Transferase</keyword>
<proteinExistence type="predicted"/>
<evidence type="ECO:0000313" key="2">
    <source>
        <dbReference type="EMBL" id="SOC41014.1"/>
    </source>
</evidence>
<feature type="domain" description="N-acetyltransferase" evidence="1">
    <location>
        <begin position="1"/>
        <end position="140"/>
    </location>
</feature>
<organism evidence="2 3">
    <name type="scientific">Salinicoccus kekensis</name>
    <dbReference type="NCBI Taxonomy" id="714307"/>
    <lineage>
        <taxon>Bacteria</taxon>
        <taxon>Bacillati</taxon>
        <taxon>Bacillota</taxon>
        <taxon>Bacilli</taxon>
        <taxon>Bacillales</taxon>
        <taxon>Staphylococcaceae</taxon>
        <taxon>Salinicoccus</taxon>
    </lineage>
</organism>
<sequence>MIHLSTERGISKEALLEFYSAKQIKKYENRDDALYEAVVKSDYLVTAWDGHRLVGIIRSSGDHIFTQYINNILIHDDYLTKGIGSKMMDMYLEETREVMDLYMMSGRKVAKAFTINWFEYRGFKRVAEVEGFQVFHKKQG</sequence>
<dbReference type="Gene3D" id="3.40.630.30">
    <property type="match status" value="1"/>
</dbReference>
<dbReference type="OrthoDB" id="9775804at2"/>
<dbReference type="PROSITE" id="PS51186">
    <property type="entry name" value="GNAT"/>
    <property type="match status" value="1"/>
</dbReference>
<gene>
    <name evidence="2" type="ORF">SAMN05878391_1216</name>
</gene>
<keyword evidence="3" id="KW-1185">Reference proteome</keyword>
<name>A0A285UGF6_9STAP</name>
<dbReference type="SUPFAM" id="SSF55729">
    <property type="entry name" value="Acyl-CoA N-acyltransferases (Nat)"/>
    <property type="match status" value="1"/>
</dbReference>
<dbReference type="InterPro" id="IPR000182">
    <property type="entry name" value="GNAT_dom"/>
</dbReference>
<dbReference type="CDD" id="cd04301">
    <property type="entry name" value="NAT_SF"/>
    <property type="match status" value="1"/>
</dbReference>
<evidence type="ECO:0000259" key="1">
    <source>
        <dbReference type="PROSITE" id="PS51186"/>
    </source>
</evidence>
<evidence type="ECO:0000313" key="3">
    <source>
        <dbReference type="Proteomes" id="UP000219412"/>
    </source>
</evidence>
<dbReference type="Proteomes" id="UP000219412">
    <property type="component" value="Unassembled WGS sequence"/>
</dbReference>
<accession>A0A285UGF6</accession>
<dbReference type="Pfam" id="PF13673">
    <property type="entry name" value="Acetyltransf_10"/>
    <property type="match status" value="1"/>
</dbReference>
<dbReference type="EMBL" id="OBQF01000002">
    <property type="protein sequence ID" value="SOC41014.1"/>
    <property type="molecule type" value="Genomic_DNA"/>
</dbReference>
<dbReference type="AlphaFoldDB" id="A0A285UGF6"/>
<protein>
    <submittedName>
        <fullName evidence="2">Acetyltransferase (GNAT) family protein</fullName>
    </submittedName>
</protein>
<dbReference type="InterPro" id="IPR016181">
    <property type="entry name" value="Acyl_CoA_acyltransferase"/>
</dbReference>
<dbReference type="GO" id="GO:0016747">
    <property type="term" value="F:acyltransferase activity, transferring groups other than amino-acyl groups"/>
    <property type="evidence" value="ECO:0007669"/>
    <property type="project" value="InterPro"/>
</dbReference>
<dbReference type="RefSeq" id="WP_097040148.1">
    <property type="nucleotide sequence ID" value="NZ_OBQF01000002.1"/>
</dbReference>
<reference evidence="3" key="1">
    <citation type="submission" date="2017-08" db="EMBL/GenBank/DDBJ databases">
        <authorList>
            <person name="Varghese N."/>
            <person name="Submissions S."/>
        </authorList>
    </citation>
    <scope>NUCLEOTIDE SEQUENCE [LARGE SCALE GENOMIC DNA]</scope>
    <source>
        <strain evidence="3">DSM 23173</strain>
    </source>
</reference>